<dbReference type="AlphaFoldDB" id="D2S5D8"/>
<keyword evidence="2" id="KW-1185">Reference proteome</keyword>
<name>D2S5D8_GEOOG</name>
<dbReference type="RefSeq" id="WP_012948653.1">
    <property type="nucleotide sequence ID" value="NC_013757.1"/>
</dbReference>
<dbReference type="KEGG" id="gob:Gobs_2557"/>
<evidence type="ECO:0000313" key="2">
    <source>
        <dbReference type="Proteomes" id="UP000001382"/>
    </source>
</evidence>
<dbReference type="OrthoDB" id="5195005at2"/>
<dbReference type="Proteomes" id="UP000001382">
    <property type="component" value="Chromosome"/>
</dbReference>
<gene>
    <name evidence="1" type="ordered locus">Gobs_2557</name>
</gene>
<organism evidence="1 2">
    <name type="scientific">Geodermatophilus obscurus (strain ATCC 25078 / DSM 43160 / JCM 3152 / CCUG 61914 / KCC A-0152 / KCTC 9177 / NBRC 13315 / NRRL B-3577 / G-20)</name>
    <dbReference type="NCBI Taxonomy" id="526225"/>
    <lineage>
        <taxon>Bacteria</taxon>
        <taxon>Bacillati</taxon>
        <taxon>Actinomycetota</taxon>
        <taxon>Actinomycetes</taxon>
        <taxon>Geodermatophilales</taxon>
        <taxon>Geodermatophilaceae</taxon>
        <taxon>Geodermatophilus</taxon>
    </lineage>
</organism>
<sequence length="85" mass="8909">MSRSGTSVGTVIRWDEDERGAVIEVPDLVGGCWADASVATRDTAGGALRTGQVVAVEWTETPAGGLPFRAVRVRLREDLQATPGG</sequence>
<dbReference type="eggNOG" id="COG1278">
    <property type="taxonomic scope" value="Bacteria"/>
</dbReference>
<dbReference type="EMBL" id="CP001867">
    <property type="protein sequence ID" value="ADB75218.1"/>
    <property type="molecule type" value="Genomic_DNA"/>
</dbReference>
<accession>D2S5D8</accession>
<evidence type="ECO:0000313" key="1">
    <source>
        <dbReference type="EMBL" id="ADB75218.1"/>
    </source>
</evidence>
<reference evidence="2" key="2">
    <citation type="submission" date="2010-01" db="EMBL/GenBank/DDBJ databases">
        <title>The complete genome of Geodermatophilus obscurus DSM 43160.</title>
        <authorList>
            <consortium name="US DOE Joint Genome Institute (JGI-PGF)"/>
            <person name="Lucas S."/>
            <person name="Copeland A."/>
            <person name="Lapidus A."/>
            <person name="Glavina del Rio T."/>
            <person name="Dalin E."/>
            <person name="Tice H."/>
            <person name="Bruce D."/>
            <person name="Goodwin L."/>
            <person name="Pitluck S."/>
            <person name="Kyrpides N."/>
            <person name="Mavromatis K."/>
            <person name="Ivanova N."/>
            <person name="Munk A.C."/>
            <person name="Brettin T."/>
            <person name="Detter J.C."/>
            <person name="Han C."/>
            <person name="Larimer F."/>
            <person name="Land M."/>
            <person name="Hauser L."/>
            <person name="Markowitz V."/>
            <person name="Cheng J.-F."/>
            <person name="Hugenholtz P."/>
            <person name="Woyke T."/>
            <person name="Wu D."/>
            <person name="Jando M."/>
            <person name="Schneider S."/>
            <person name="Klenk H.-P."/>
            <person name="Eisen J.A."/>
        </authorList>
    </citation>
    <scope>NUCLEOTIDE SEQUENCE [LARGE SCALE GENOMIC DNA]</scope>
    <source>
        <strain evidence="2">ATCC 25078 / DSM 43160 / JCM 3152 / KCC A-0152 / KCTC 9177 / NBRC 13315 / NRRL B-3577 / G-20</strain>
    </source>
</reference>
<protein>
    <submittedName>
        <fullName evidence="1">Uncharacterized protein</fullName>
    </submittedName>
</protein>
<reference evidence="1 2" key="1">
    <citation type="journal article" date="2010" name="Stand. Genomic Sci.">
        <title>Complete genome sequence of Geodermatophilus obscurus type strain (G-20).</title>
        <authorList>
            <person name="Ivanova N."/>
            <person name="Sikorski J."/>
            <person name="Jando M."/>
            <person name="Munk C."/>
            <person name="Lapidus A."/>
            <person name="Glavina Del Rio T."/>
            <person name="Copeland A."/>
            <person name="Tice H."/>
            <person name="Cheng J.-F."/>
            <person name="Lucas S."/>
            <person name="Chen F."/>
            <person name="Nolan M."/>
            <person name="Bruce D."/>
            <person name="Goodwin L."/>
            <person name="Pitluck S."/>
            <person name="Mavromatis K."/>
            <person name="Mikhailova N."/>
            <person name="Pati A."/>
            <person name="Chen A."/>
            <person name="Palaniappan K."/>
            <person name="Land M."/>
            <person name="Hauser L."/>
            <person name="Chang Y.-J."/>
            <person name="Jeffries C.D."/>
            <person name="Meincke L."/>
            <person name="Brettin T."/>
            <person name="Detter J.C."/>
            <person name="Detter J.C."/>
            <person name="Rohde M."/>
            <person name="Goeker M."/>
            <person name="Bristow J."/>
            <person name="Eisen J.A."/>
            <person name="Markowitz V."/>
            <person name="Hugenholtz P."/>
            <person name="Kyrpides N.C."/>
            <person name="Klenk H.-P."/>
        </authorList>
    </citation>
    <scope>NUCLEOTIDE SEQUENCE [LARGE SCALE GENOMIC DNA]</scope>
    <source>
        <strain evidence="2">ATCC 25078 / DSM 43160 / JCM 3152 / KCC A-0152 / KCTC 9177 / NBRC 13315 / NRRL B-3577 / G-20</strain>
    </source>
</reference>
<proteinExistence type="predicted"/>
<dbReference type="HOGENOM" id="CLU_2507997_0_0_11"/>